<dbReference type="PANTHER" id="PTHR23076">
    <property type="entry name" value="METALLOPROTEASE M41 FTSH"/>
    <property type="match status" value="1"/>
</dbReference>
<feature type="domain" description="Peptidase M41" evidence="1">
    <location>
        <begin position="455"/>
        <end position="629"/>
    </location>
</feature>
<keyword evidence="2" id="KW-0482">Metalloprotease</keyword>
<name>A0A644WLL5_9ZZZZ</name>
<dbReference type="GO" id="GO:0006508">
    <property type="term" value="P:proteolysis"/>
    <property type="evidence" value="ECO:0007669"/>
    <property type="project" value="UniProtKB-KW"/>
</dbReference>
<sequence length="683" mass="78565">MEANKLDLKNDFLNKQAVLENARKILKQEFIGINEIIDEIIDNVSSWFFLPDLQEKPVVVNLWGLTGVGKTSLVNRLVELLDFEDSFYRFDLGEKEGSFSFRDSLDELCKNNDSSPVIIALDEIQHSRTVSGPFRQEVDNDKNRMIWEMIDSGRIQYVEWKRGLWSFEDLIYKLLHLLKAGVEVEKGVVVNNIELYCNEMKVSVGEGERVLFVPYDEYETILEFAGEQLGLHLKKDVAKILLSFSANDTILFLNKVLKIGKRPSIKNFTKSLIFVLGNLDEAYTMSDNFSADIDADEFNKLSKKITVPKIKKALQNRFRNEQIARLGNIHIIYPALDKLSYQIIIDNELKKYAKNLTNTFKIGVVFDNSINDIIYNEGVYPTQGVRPIFTSIHQVLKSKISFFYSVIFLKTMDIDSLHFSARNKKLACEYRKKQQNVYSLETDITTTLENVRQTIKDDLQAITAVHESGHTVLSIVLMKTIPDVVYSITTDADSQGFVYSSFAWKYISRKELIPRVAMMLGGYVAEELIFGKENLTSGASSDIEKATEFLSTMYKNNGMGQTPIKYSIPIKEENDSYHQFGAVEEEIKNAIEEAKLLAEKTLKSEQKLLLSLADFLSDNRMLRKNDIKRFVEKAISNNVDFIEDGDYLFYREHLKKQIKNFQVSKTSEYHFENVISLNKKYKD</sequence>
<protein>
    <submittedName>
        <fullName evidence="2">ATP-dependent zinc metalloprotease FtsH</fullName>
        <ecNumber evidence="2">3.4.24.-</ecNumber>
    </submittedName>
</protein>
<dbReference type="SUPFAM" id="SSF140990">
    <property type="entry name" value="FtsH protease domain-like"/>
    <property type="match status" value="1"/>
</dbReference>
<dbReference type="GO" id="GO:0004176">
    <property type="term" value="F:ATP-dependent peptidase activity"/>
    <property type="evidence" value="ECO:0007669"/>
    <property type="project" value="InterPro"/>
</dbReference>
<dbReference type="AlphaFoldDB" id="A0A644WLL5"/>
<reference evidence="2" key="1">
    <citation type="submission" date="2019-08" db="EMBL/GenBank/DDBJ databases">
        <authorList>
            <person name="Kucharzyk K."/>
            <person name="Murdoch R.W."/>
            <person name="Higgins S."/>
            <person name="Loffler F."/>
        </authorList>
    </citation>
    <scope>NUCLEOTIDE SEQUENCE</scope>
</reference>
<dbReference type="InterPro" id="IPR027417">
    <property type="entry name" value="P-loop_NTPase"/>
</dbReference>
<proteinExistence type="predicted"/>
<dbReference type="EC" id="3.4.24.-" evidence="2"/>
<dbReference type="EMBL" id="VSSQ01001070">
    <property type="protein sequence ID" value="MPM04776.1"/>
    <property type="molecule type" value="Genomic_DNA"/>
</dbReference>
<gene>
    <name evidence="2" type="primary">ftsH_33</name>
    <name evidence="2" type="ORF">SDC9_51056</name>
</gene>
<dbReference type="Gene3D" id="3.40.50.300">
    <property type="entry name" value="P-loop containing nucleotide triphosphate hydrolases"/>
    <property type="match status" value="1"/>
</dbReference>
<dbReference type="GO" id="GO:0004222">
    <property type="term" value="F:metalloendopeptidase activity"/>
    <property type="evidence" value="ECO:0007669"/>
    <property type="project" value="InterPro"/>
</dbReference>
<dbReference type="SUPFAM" id="SSF52540">
    <property type="entry name" value="P-loop containing nucleoside triphosphate hydrolases"/>
    <property type="match status" value="1"/>
</dbReference>
<dbReference type="Gene3D" id="1.20.58.760">
    <property type="entry name" value="Peptidase M41"/>
    <property type="match status" value="1"/>
</dbReference>
<accession>A0A644WLL5</accession>
<dbReference type="InterPro" id="IPR000642">
    <property type="entry name" value="Peptidase_M41"/>
</dbReference>
<dbReference type="GO" id="GO:0005524">
    <property type="term" value="F:ATP binding"/>
    <property type="evidence" value="ECO:0007669"/>
    <property type="project" value="InterPro"/>
</dbReference>
<dbReference type="InterPro" id="IPR037219">
    <property type="entry name" value="Peptidase_M41-like"/>
</dbReference>
<organism evidence="2">
    <name type="scientific">bioreactor metagenome</name>
    <dbReference type="NCBI Taxonomy" id="1076179"/>
    <lineage>
        <taxon>unclassified sequences</taxon>
        <taxon>metagenomes</taxon>
        <taxon>ecological metagenomes</taxon>
    </lineage>
</organism>
<evidence type="ECO:0000259" key="1">
    <source>
        <dbReference type="Pfam" id="PF01434"/>
    </source>
</evidence>
<keyword evidence="2" id="KW-0378">Hydrolase</keyword>
<keyword evidence="2" id="KW-0645">Protease</keyword>
<comment type="caution">
    <text evidence="2">The sequence shown here is derived from an EMBL/GenBank/DDBJ whole genome shotgun (WGS) entry which is preliminary data.</text>
</comment>
<dbReference type="Pfam" id="PF01434">
    <property type="entry name" value="Peptidase_M41"/>
    <property type="match status" value="1"/>
</dbReference>
<dbReference type="PANTHER" id="PTHR23076:SF97">
    <property type="entry name" value="ATP-DEPENDENT ZINC METALLOPROTEASE YME1L1"/>
    <property type="match status" value="1"/>
</dbReference>
<evidence type="ECO:0000313" key="2">
    <source>
        <dbReference type="EMBL" id="MPM04776.1"/>
    </source>
</evidence>